<comment type="cofactor">
    <cofactor evidence="1 7">
        <name>heme</name>
        <dbReference type="ChEBI" id="CHEBI:30413"/>
    </cofactor>
</comment>
<dbReference type="GO" id="GO:0016705">
    <property type="term" value="F:oxidoreductase activity, acting on paired donors, with incorporation or reduction of molecular oxygen"/>
    <property type="evidence" value="ECO:0007669"/>
    <property type="project" value="InterPro"/>
</dbReference>
<dbReference type="GO" id="GO:0004497">
    <property type="term" value="F:monooxygenase activity"/>
    <property type="evidence" value="ECO:0007669"/>
    <property type="project" value="UniProtKB-KW"/>
</dbReference>
<keyword evidence="4 8" id="KW-0560">Oxidoreductase</keyword>
<dbReference type="InterPro" id="IPR036396">
    <property type="entry name" value="Cyt_P450_sf"/>
</dbReference>
<dbReference type="PANTHER" id="PTHR24305">
    <property type="entry name" value="CYTOCHROME P450"/>
    <property type="match status" value="1"/>
</dbReference>
<dbReference type="AlphaFoldDB" id="A0A8T9CGC1"/>
<accession>A0A8T9CGC1</accession>
<evidence type="ECO:0000313" key="10">
    <source>
        <dbReference type="Proteomes" id="UP000469558"/>
    </source>
</evidence>
<dbReference type="Gene3D" id="1.10.630.10">
    <property type="entry name" value="Cytochrome P450"/>
    <property type="match status" value="1"/>
</dbReference>
<evidence type="ECO:0000313" key="9">
    <source>
        <dbReference type="EMBL" id="TVY84521.1"/>
    </source>
</evidence>
<reference evidence="9 10" key="1">
    <citation type="submission" date="2018-05" db="EMBL/GenBank/DDBJ databases">
        <title>Genome sequencing and assembly of the regulated plant pathogen Lachnellula willkommii and related sister species for the development of diagnostic species identification markers.</title>
        <authorList>
            <person name="Giroux E."/>
            <person name="Bilodeau G."/>
        </authorList>
    </citation>
    <scope>NUCLEOTIDE SEQUENCE [LARGE SCALE GENOMIC DNA]</scope>
    <source>
        <strain evidence="9 10">CBS 268.59</strain>
    </source>
</reference>
<dbReference type="InterPro" id="IPR002401">
    <property type="entry name" value="Cyt_P450_E_grp-I"/>
</dbReference>
<evidence type="ECO:0000256" key="5">
    <source>
        <dbReference type="ARBA" id="ARBA00023004"/>
    </source>
</evidence>
<comment type="similarity">
    <text evidence="2 8">Belongs to the cytochrome P450 family.</text>
</comment>
<evidence type="ECO:0000256" key="3">
    <source>
        <dbReference type="ARBA" id="ARBA00022723"/>
    </source>
</evidence>
<dbReference type="PANTHER" id="PTHR24305:SF157">
    <property type="entry name" value="N-ACETYLTRYPTOPHAN 6-HYDROXYLASE IVOC-RELATED"/>
    <property type="match status" value="1"/>
</dbReference>
<dbReference type="InterPro" id="IPR050121">
    <property type="entry name" value="Cytochrome_P450_monoxygenase"/>
</dbReference>
<keyword evidence="5 7" id="KW-0408">Iron</keyword>
<evidence type="ECO:0000256" key="6">
    <source>
        <dbReference type="ARBA" id="ARBA00023033"/>
    </source>
</evidence>
<dbReference type="InterPro" id="IPR017972">
    <property type="entry name" value="Cyt_P450_CS"/>
</dbReference>
<organism evidence="9 10">
    <name type="scientific">Lachnellula suecica</name>
    <dbReference type="NCBI Taxonomy" id="602035"/>
    <lineage>
        <taxon>Eukaryota</taxon>
        <taxon>Fungi</taxon>
        <taxon>Dikarya</taxon>
        <taxon>Ascomycota</taxon>
        <taxon>Pezizomycotina</taxon>
        <taxon>Leotiomycetes</taxon>
        <taxon>Helotiales</taxon>
        <taxon>Lachnaceae</taxon>
        <taxon>Lachnellula</taxon>
    </lineage>
</organism>
<dbReference type="GO" id="GO:0005506">
    <property type="term" value="F:iron ion binding"/>
    <property type="evidence" value="ECO:0007669"/>
    <property type="project" value="InterPro"/>
</dbReference>
<dbReference type="EMBL" id="QGMK01000077">
    <property type="protein sequence ID" value="TVY84521.1"/>
    <property type="molecule type" value="Genomic_DNA"/>
</dbReference>
<dbReference type="Pfam" id="PF00067">
    <property type="entry name" value="p450"/>
    <property type="match status" value="1"/>
</dbReference>
<feature type="binding site" description="axial binding residue" evidence="7">
    <location>
        <position position="483"/>
    </location>
    <ligand>
        <name>heme</name>
        <dbReference type="ChEBI" id="CHEBI:30413"/>
    </ligand>
    <ligandPart>
        <name>Fe</name>
        <dbReference type="ChEBI" id="CHEBI:18248"/>
    </ligandPart>
</feature>
<keyword evidence="10" id="KW-1185">Reference proteome</keyword>
<dbReference type="GO" id="GO:0020037">
    <property type="term" value="F:heme binding"/>
    <property type="evidence" value="ECO:0007669"/>
    <property type="project" value="InterPro"/>
</dbReference>
<evidence type="ECO:0000256" key="1">
    <source>
        <dbReference type="ARBA" id="ARBA00001971"/>
    </source>
</evidence>
<name>A0A8T9CGC1_9HELO</name>
<dbReference type="PROSITE" id="PS00086">
    <property type="entry name" value="CYTOCHROME_P450"/>
    <property type="match status" value="1"/>
</dbReference>
<evidence type="ECO:0000256" key="4">
    <source>
        <dbReference type="ARBA" id="ARBA00023002"/>
    </source>
</evidence>
<dbReference type="OrthoDB" id="3945418at2759"/>
<gene>
    <name evidence="9" type="primary">sdnE_5</name>
    <name evidence="9" type="ORF">LSUE1_G002480</name>
</gene>
<sequence>MAVTIVQVLGTALVVVLLRTVVGAIRRLYFHPISHIPGPKLAALTWWYECYWDLFQESRFVFHIQELHKQYGPIIRITPDEIHVNDVGFLDSVYAPSMSRRDKYPYQLKTLRIPGAIGATANHDLHRKRREALSPFFSRRNVLYLEPVITEKVEQLCRLIARHASEKTPVNLSDALFAFSNEYVSLKVGSSELTGYSVVNNFLFAHQTDVLANEAKAATLRQNGNDLLMGININKHFPWFPDFLESLPLSISKPMMPPGLVDMLALFDCIVLTELQRVRAELVGIMQAKSSGSTSGKQMGPTGKESVYDSVLDSPALPPSEKALLRLEQEGSLLVLAGTESPAKTLNVVFYHLLANPSTLAKLRAELSTTKSSSWAELEKLPYLSAVLEEGNRLSFGVTARTARIAHEPLTYTPSPYSVSAAGGSKSHVIPAGTPISITSLSAHTAATVFPSPYTFDPSRWLGDAGRELRKFQMAFNKGGRKCLGIELARAELYLVTAALVRGFEMELWETGEGDVAFVHDYQVAMPRVGSKGVRVMAREL</sequence>
<dbReference type="PRINTS" id="PR00463">
    <property type="entry name" value="EP450I"/>
</dbReference>
<proteinExistence type="inferred from homology"/>
<evidence type="ECO:0000256" key="8">
    <source>
        <dbReference type="RuleBase" id="RU000461"/>
    </source>
</evidence>
<dbReference type="Proteomes" id="UP000469558">
    <property type="component" value="Unassembled WGS sequence"/>
</dbReference>
<dbReference type="CDD" id="cd11062">
    <property type="entry name" value="CYP58-like"/>
    <property type="match status" value="1"/>
</dbReference>
<comment type="caution">
    <text evidence="9">The sequence shown here is derived from an EMBL/GenBank/DDBJ whole genome shotgun (WGS) entry which is preliminary data.</text>
</comment>
<keyword evidence="3 7" id="KW-0479">Metal-binding</keyword>
<evidence type="ECO:0000256" key="7">
    <source>
        <dbReference type="PIRSR" id="PIRSR602401-1"/>
    </source>
</evidence>
<keyword evidence="6 8" id="KW-0503">Monooxygenase</keyword>
<dbReference type="SUPFAM" id="SSF48264">
    <property type="entry name" value="Cytochrome P450"/>
    <property type="match status" value="1"/>
</dbReference>
<keyword evidence="7 8" id="KW-0349">Heme</keyword>
<dbReference type="InterPro" id="IPR001128">
    <property type="entry name" value="Cyt_P450"/>
</dbReference>
<evidence type="ECO:0000256" key="2">
    <source>
        <dbReference type="ARBA" id="ARBA00010617"/>
    </source>
</evidence>
<protein>
    <submittedName>
        <fullName evidence="9">Cytochrome P450 monooxygenase sdnE</fullName>
    </submittedName>
</protein>